<dbReference type="Proteomes" id="UP000600799">
    <property type="component" value="Unassembled WGS sequence"/>
</dbReference>
<comment type="caution">
    <text evidence="1">The sequence shown here is derived from an EMBL/GenBank/DDBJ whole genome shotgun (WGS) entry which is preliminary data.</text>
</comment>
<evidence type="ECO:0000313" key="2">
    <source>
        <dbReference type="Proteomes" id="UP000600799"/>
    </source>
</evidence>
<proteinExistence type="predicted"/>
<name>A0ABS0HIH1_9SPHN</name>
<dbReference type="EMBL" id="JADQDC010000009">
    <property type="protein sequence ID" value="MBF9152054.1"/>
    <property type="molecule type" value="Genomic_DNA"/>
</dbReference>
<keyword evidence="2" id="KW-1185">Reference proteome</keyword>
<reference evidence="1 2" key="1">
    <citation type="submission" date="2020-11" db="EMBL/GenBank/DDBJ databases">
        <title>The genome sequence of Novosphingobium sp. 1Y9A.</title>
        <authorList>
            <person name="Liu Y."/>
        </authorList>
    </citation>
    <scope>NUCLEOTIDE SEQUENCE [LARGE SCALE GENOMIC DNA]</scope>
    <source>
        <strain evidence="1 2">1Y9A</strain>
    </source>
</reference>
<protein>
    <submittedName>
        <fullName evidence="1">Uncharacterized protein</fullName>
    </submittedName>
</protein>
<accession>A0ABS0HIH1</accession>
<sequence>MDLPLDPEVALPSLPFGTNRHEVRRFFAGEPRTFRRTQADRESDYWAELGVFAYYDNADRLEAIELASPARPVISGETLTCLTLQKAKQLLKRLDDNMKDEGGAATSKALGIAIWTGAGEHGMVNAVLRFAPGYFE</sequence>
<organism evidence="1 2">
    <name type="scientific">Novosphingobium jiangmenense</name>
    <dbReference type="NCBI Taxonomy" id="2791981"/>
    <lineage>
        <taxon>Bacteria</taxon>
        <taxon>Pseudomonadati</taxon>
        <taxon>Pseudomonadota</taxon>
        <taxon>Alphaproteobacteria</taxon>
        <taxon>Sphingomonadales</taxon>
        <taxon>Sphingomonadaceae</taxon>
        <taxon>Novosphingobium</taxon>
    </lineage>
</organism>
<evidence type="ECO:0000313" key="1">
    <source>
        <dbReference type="EMBL" id="MBF9152054.1"/>
    </source>
</evidence>
<gene>
    <name evidence="1" type="ORF">I2488_13660</name>
</gene>
<dbReference type="RefSeq" id="WP_196276366.1">
    <property type="nucleotide sequence ID" value="NZ_JADQDC010000009.1"/>
</dbReference>